<reference evidence="2" key="1">
    <citation type="journal article" date="2022" name="Mol. Ecol. Resour.">
        <title>The genomes of chicory, endive, great burdock and yacon provide insights into Asteraceae palaeo-polyploidization history and plant inulin production.</title>
        <authorList>
            <person name="Fan W."/>
            <person name="Wang S."/>
            <person name="Wang H."/>
            <person name="Wang A."/>
            <person name="Jiang F."/>
            <person name="Liu H."/>
            <person name="Zhao H."/>
            <person name="Xu D."/>
            <person name="Zhang Y."/>
        </authorList>
    </citation>
    <scope>NUCLEOTIDE SEQUENCE [LARGE SCALE GENOMIC DNA]</scope>
    <source>
        <strain evidence="2">cv. Punajuju</strain>
    </source>
</reference>
<keyword evidence="2" id="KW-1185">Reference proteome</keyword>
<name>A0ACB9G9M6_CICIN</name>
<reference evidence="1 2" key="2">
    <citation type="journal article" date="2022" name="Mol. Ecol. Resour.">
        <title>The genomes of chicory, endive, great burdock and yacon provide insights into Asteraceae paleo-polyploidization history and plant inulin production.</title>
        <authorList>
            <person name="Fan W."/>
            <person name="Wang S."/>
            <person name="Wang H."/>
            <person name="Wang A."/>
            <person name="Jiang F."/>
            <person name="Liu H."/>
            <person name="Zhao H."/>
            <person name="Xu D."/>
            <person name="Zhang Y."/>
        </authorList>
    </citation>
    <scope>NUCLEOTIDE SEQUENCE [LARGE SCALE GENOMIC DNA]</scope>
    <source>
        <strain evidence="2">cv. Punajuju</strain>
        <tissue evidence="1">Leaves</tissue>
    </source>
</reference>
<dbReference type="Proteomes" id="UP001055811">
    <property type="component" value="Linkage Group LG02"/>
</dbReference>
<comment type="caution">
    <text evidence="1">The sequence shown here is derived from an EMBL/GenBank/DDBJ whole genome shotgun (WGS) entry which is preliminary data.</text>
</comment>
<gene>
    <name evidence="1" type="ORF">L2E82_10180</name>
</gene>
<organism evidence="1 2">
    <name type="scientific">Cichorium intybus</name>
    <name type="common">Chicory</name>
    <dbReference type="NCBI Taxonomy" id="13427"/>
    <lineage>
        <taxon>Eukaryota</taxon>
        <taxon>Viridiplantae</taxon>
        <taxon>Streptophyta</taxon>
        <taxon>Embryophyta</taxon>
        <taxon>Tracheophyta</taxon>
        <taxon>Spermatophyta</taxon>
        <taxon>Magnoliopsida</taxon>
        <taxon>eudicotyledons</taxon>
        <taxon>Gunneridae</taxon>
        <taxon>Pentapetalae</taxon>
        <taxon>asterids</taxon>
        <taxon>campanulids</taxon>
        <taxon>Asterales</taxon>
        <taxon>Asteraceae</taxon>
        <taxon>Cichorioideae</taxon>
        <taxon>Cichorieae</taxon>
        <taxon>Cichoriinae</taxon>
        <taxon>Cichorium</taxon>
    </lineage>
</organism>
<sequence>MKNYLFFISLSLSLSLSLTLSTCNVPPQNLLRHSNKNVRLDLLQTQSCRDSPPAGIILSIDQQAAESLRKNEASRSDDEFSQPIPKKPGEILPPLKDQLKKKNKETPEKSNFVPKLRNDNNLKVDGNEVGGSRNVNPKSSLTDSDWTELLSAPSKTINGSNGGVPRVSGLLKDGKRQVRSGSNLLGLDRKRSPAVQNKSARRSDVLPGDKLNADNGNQRSESSDSTQASIAKKISSEALRKDESVDNVTGSNDGRNKELPTHSNDENASETQSALNPVVDLNIEVKNEEHRSDSSVLPGNKISGVPIISSRKTDSPSDGELNLDSDSDSDSSSDSESEGEREERRRRREQLLAEKAAAKAIEAIKDRENLVARLEGEKQSLEKAIDERAKQQAQEASQLQNTMMETMEAVDLEKQKHNDTRMKALMKLAKLETTNAELAKSLASVQWNLEIEVKRVVELQRQIELKEASHEELKSKKKSHKSQNNVIASRGVEFEQEILEAEYAFVTDKVGQLQDKAKTLETSIEVTRKEIQNPTEVEVELKKRLGQLTDHLIQKQAQVEALSSEKAMLMFRIEAVSRSLDENKSSSKLTDLPMNDLESGLKPLFQDRLQKGQKQIGSLVRQLDSIFSTGATFLRRNPMARTWSFVYLLCLHFWVLYIFRSHTQAPYETGSGAVVSLQNINITGV</sequence>
<evidence type="ECO:0000313" key="2">
    <source>
        <dbReference type="Proteomes" id="UP001055811"/>
    </source>
</evidence>
<accession>A0ACB9G9M6</accession>
<dbReference type="EMBL" id="CM042010">
    <property type="protein sequence ID" value="KAI3780209.1"/>
    <property type="molecule type" value="Genomic_DNA"/>
</dbReference>
<evidence type="ECO:0000313" key="1">
    <source>
        <dbReference type="EMBL" id="KAI3780209.1"/>
    </source>
</evidence>
<proteinExistence type="predicted"/>
<protein>
    <submittedName>
        <fullName evidence="1">Uncharacterized protein</fullName>
    </submittedName>
</protein>